<accession>A0ABX2N505</accession>
<evidence type="ECO:0000256" key="1">
    <source>
        <dbReference type="SAM" id="Phobius"/>
    </source>
</evidence>
<name>A0ABX2N505_9SPHN</name>
<evidence type="ECO:0000313" key="3">
    <source>
        <dbReference type="EMBL" id="NVD28759.1"/>
    </source>
</evidence>
<keyword evidence="1" id="KW-0472">Membrane</keyword>
<protein>
    <submittedName>
        <fullName evidence="3">Cyclic nucleotide-binding domain-containing protein</fullName>
    </submittedName>
</protein>
<dbReference type="Gene3D" id="2.60.120.10">
    <property type="entry name" value="Jelly Rolls"/>
    <property type="match status" value="1"/>
</dbReference>
<dbReference type="PRINTS" id="PR00103">
    <property type="entry name" value="CAMPKINASE"/>
</dbReference>
<dbReference type="Pfam" id="PF00027">
    <property type="entry name" value="cNMP_binding"/>
    <property type="match status" value="1"/>
</dbReference>
<evidence type="ECO:0000313" key="4">
    <source>
        <dbReference type="Proteomes" id="UP000652427"/>
    </source>
</evidence>
<gene>
    <name evidence="3" type="ORF">HUO14_12735</name>
</gene>
<evidence type="ECO:0000259" key="2">
    <source>
        <dbReference type="PROSITE" id="PS50042"/>
    </source>
</evidence>
<feature type="transmembrane region" description="Helical" evidence="1">
    <location>
        <begin position="236"/>
        <end position="255"/>
    </location>
</feature>
<dbReference type="Proteomes" id="UP000652427">
    <property type="component" value="Unassembled WGS sequence"/>
</dbReference>
<feature type="transmembrane region" description="Helical" evidence="1">
    <location>
        <begin position="174"/>
        <end position="195"/>
    </location>
</feature>
<dbReference type="SUPFAM" id="SSF51206">
    <property type="entry name" value="cAMP-binding domain-like"/>
    <property type="match status" value="1"/>
</dbReference>
<dbReference type="InterPro" id="IPR000595">
    <property type="entry name" value="cNMP-bd_dom"/>
</dbReference>
<keyword evidence="4" id="KW-1185">Reference proteome</keyword>
<dbReference type="RefSeq" id="WP_176280149.1">
    <property type="nucleotide sequence ID" value="NZ_JABWMH010000003.1"/>
</dbReference>
<dbReference type="CDD" id="cd00038">
    <property type="entry name" value="CAP_ED"/>
    <property type="match status" value="1"/>
</dbReference>
<dbReference type="PROSITE" id="PS50042">
    <property type="entry name" value="CNMP_BINDING_3"/>
    <property type="match status" value="1"/>
</dbReference>
<feature type="domain" description="Cyclic nucleotide-binding" evidence="2">
    <location>
        <begin position="61"/>
        <end position="157"/>
    </location>
</feature>
<reference evidence="3 4" key="1">
    <citation type="submission" date="2020-06" db="EMBL/GenBank/DDBJ databases">
        <authorList>
            <person name="Kim S.-J."/>
            <person name="Park S.-J."/>
        </authorList>
    </citation>
    <scope>NUCLEOTIDE SEQUENCE [LARGE SCALE GENOMIC DNA]</scope>
    <source>
        <strain evidence="3 4">SW-151</strain>
    </source>
</reference>
<feature type="transmembrane region" description="Helical" evidence="1">
    <location>
        <begin position="207"/>
        <end position="224"/>
    </location>
</feature>
<dbReference type="EMBL" id="JABWMH010000003">
    <property type="protein sequence ID" value="NVD28759.1"/>
    <property type="molecule type" value="Genomic_DNA"/>
</dbReference>
<sequence>MAWPEKLRHLFQPRKSSQDSALYDGETGRERVIAILRENPVVDGQGEVAATLYDRGAFQGFSKGEDLILQGANDDDVYFLLFGEVDILIDKKWRAKRVAPNQVGEMAALDAGMPRSATVRAKTDAVYAWKVPAQNFNELFVADGKAALRIRRELSSRHREQLAWKPARDGLKSFALWTVISLLVAVLCAAIAWTTTAFLPFGEIERAVTTGGTALLFFIFTMLLNPAFLWRRLISYVLLGWAGLFVMDWTIAAKMKNGSEETEVSLVSSGLDLDWTILTPIAIVSVVLIGIFAVFEHKRMEG</sequence>
<organism evidence="3 4">
    <name type="scientific">Parasphingorhabdus flavimaris</name>
    <dbReference type="NCBI Taxonomy" id="266812"/>
    <lineage>
        <taxon>Bacteria</taxon>
        <taxon>Pseudomonadati</taxon>
        <taxon>Pseudomonadota</taxon>
        <taxon>Alphaproteobacteria</taxon>
        <taxon>Sphingomonadales</taxon>
        <taxon>Sphingomonadaceae</taxon>
        <taxon>Parasphingorhabdus</taxon>
    </lineage>
</organism>
<proteinExistence type="predicted"/>
<dbReference type="InterPro" id="IPR018490">
    <property type="entry name" value="cNMP-bd_dom_sf"/>
</dbReference>
<keyword evidence="1" id="KW-0812">Transmembrane</keyword>
<comment type="caution">
    <text evidence="3">The sequence shown here is derived from an EMBL/GenBank/DDBJ whole genome shotgun (WGS) entry which is preliminary data.</text>
</comment>
<keyword evidence="1" id="KW-1133">Transmembrane helix</keyword>
<feature type="transmembrane region" description="Helical" evidence="1">
    <location>
        <begin position="275"/>
        <end position="295"/>
    </location>
</feature>
<dbReference type="InterPro" id="IPR014710">
    <property type="entry name" value="RmlC-like_jellyroll"/>
</dbReference>